<dbReference type="GO" id="GO:0016805">
    <property type="term" value="F:dipeptidase activity"/>
    <property type="evidence" value="ECO:0007669"/>
    <property type="project" value="UniProtKB-KW"/>
</dbReference>
<comment type="similarity">
    <text evidence="1">Belongs to the peptidase M20A family.</text>
</comment>
<name>A0A023BC59_GRENI</name>
<evidence type="ECO:0000256" key="2">
    <source>
        <dbReference type="ARBA" id="ARBA00022670"/>
    </source>
</evidence>
<dbReference type="PROSITE" id="PS00759">
    <property type="entry name" value="ARGE_DAPE_CPG2_2"/>
    <property type="match status" value="1"/>
</dbReference>
<dbReference type="InterPro" id="IPR051458">
    <property type="entry name" value="Cyt/Met_Dipeptidase"/>
</dbReference>
<dbReference type="SUPFAM" id="SSF53187">
    <property type="entry name" value="Zn-dependent exopeptidases"/>
    <property type="match status" value="1"/>
</dbReference>
<keyword evidence="2" id="KW-0645">Protease</keyword>
<protein>
    <submittedName>
        <fullName evidence="6">Dipeptidase</fullName>
        <ecNumber evidence="6">3.4.13.18</ecNumber>
    </submittedName>
</protein>
<reference evidence="6" key="1">
    <citation type="submission" date="2013-12" db="EMBL/GenBank/DDBJ databases">
        <authorList>
            <person name="Omoto C.K."/>
            <person name="Sibley D."/>
            <person name="Venepally P."/>
            <person name="Hadjithomas M."/>
            <person name="Karamycheva S."/>
            <person name="Brunk B."/>
            <person name="Roos D."/>
            <person name="Caler E."/>
            <person name="Lorenzi H."/>
        </authorList>
    </citation>
    <scope>NUCLEOTIDE SEQUENCE</scope>
</reference>
<organism evidence="6 7">
    <name type="scientific">Gregarina niphandrodes</name>
    <name type="common">Septate eugregarine</name>
    <dbReference type="NCBI Taxonomy" id="110365"/>
    <lineage>
        <taxon>Eukaryota</taxon>
        <taxon>Sar</taxon>
        <taxon>Alveolata</taxon>
        <taxon>Apicomplexa</taxon>
        <taxon>Conoidasida</taxon>
        <taxon>Gregarinasina</taxon>
        <taxon>Eugregarinorida</taxon>
        <taxon>Gregarinidae</taxon>
        <taxon>Gregarina</taxon>
    </lineage>
</organism>
<keyword evidence="6" id="KW-0224">Dipeptidase</keyword>
<comment type="caution">
    <text evidence="6">The sequence shown here is derived from an EMBL/GenBank/DDBJ whole genome shotgun (WGS) entry which is preliminary data.</text>
</comment>
<dbReference type="RefSeq" id="XP_011134201.1">
    <property type="nucleotide sequence ID" value="XM_011135899.1"/>
</dbReference>
<dbReference type="EC" id="3.4.13.18" evidence="6"/>
<sequence length="479" mass="53559">MTKEAVIGAIENSEEQAVALLAEAVAIKSVSCQYGTREKVREMATWIKGQLLKSHPEANVRFEEIEETQTFPDGSMAKYPPLVFADMARFDGSKKTVLIYAHYDVQPAEQSDGWDTDPWQLTRLGKQLRGRGSTDDKGPLVGWLYVFAQYAAAKKAFPVNVKLVLEGMEESGSVGFDTTVARHKKENPSWWEQVDYCVVSDNYWLTTEKPCLSYGLRGVNSYEVAVEGPAVDLHSGVFSGAVYQPLDDLLYVLNKLKGEDDRMLIPGVYDQVAPVTPEEEKMYDNLCFNLKDFQDQIGVKGLRHENVKDLLMARWRHPTLTIHGIEGAFSEPGFKTVIPRKVIGKFSIRVVPNQTCQYVDQKTVEYVQQLAKERKTANKITVTPLDAGTWFYVDPTSHVFKAAHQAVEQVWGVAPDYTREGGSIPITLTLSALTGKDLCLIPMGRSDDGAHSQNEKLDVDTFMGGMKVFVHFLENLATM</sequence>
<evidence type="ECO:0000313" key="6">
    <source>
        <dbReference type="EMBL" id="EZG81695.1"/>
    </source>
</evidence>
<evidence type="ECO:0000256" key="3">
    <source>
        <dbReference type="ARBA" id="ARBA00022723"/>
    </source>
</evidence>
<dbReference type="InterPro" id="IPR002933">
    <property type="entry name" value="Peptidase_M20"/>
</dbReference>
<keyword evidence="3" id="KW-0479">Metal-binding</keyword>
<dbReference type="PANTHER" id="PTHR43270">
    <property type="entry name" value="BETA-ALA-HIS DIPEPTIDASE"/>
    <property type="match status" value="1"/>
</dbReference>
<dbReference type="GeneID" id="22910928"/>
<dbReference type="EMBL" id="AFNH02000134">
    <property type="protein sequence ID" value="EZG81695.1"/>
    <property type="molecule type" value="Genomic_DNA"/>
</dbReference>
<dbReference type="Proteomes" id="UP000019763">
    <property type="component" value="Unassembled WGS sequence"/>
</dbReference>
<keyword evidence="4 6" id="KW-0378">Hydrolase</keyword>
<evidence type="ECO:0000256" key="1">
    <source>
        <dbReference type="ARBA" id="ARBA00006247"/>
    </source>
</evidence>
<dbReference type="PANTHER" id="PTHR43270:SF4">
    <property type="entry name" value="CARNOSINE DIPEPTIDASE 2, ISOFORM A"/>
    <property type="match status" value="1"/>
</dbReference>
<dbReference type="OrthoDB" id="412867at2759"/>
<dbReference type="Gene3D" id="3.30.70.360">
    <property type="match status" value="1"/>
</dbReference>
<evidence type="ECO:0000259" key="5">
    <source>
        <dbReference type="Pfam" id="PF07687"/>
    </source>
</evidence>
<dbReference type="GO" id="GO:0006508">
    <property type="term" value="P:proteolysis"/>
    <property type="evidence" value="ECO:0007669"/>
    <property type="project" value="UniProtKB-KW"/>
</dbReference>
<accession>A0A023BC59</accession>
<feature type="domain" description="Peptidase M20 dimerisation" evidence="5">
    <location>
        <begin position="214"/>
        <end position="373"/>
    </location>
</feature>
<dbReference type="eggNOG" id="KOG2276">
    <property type="taxonomic scope" value="Eukaryota"/>
</dbReference>
<dbReference type="Gene3D" id="3.40.630.10">
    <property type="entry name" value="Zn peptidases"/>
    <property type="match status" value="1"/>
</dbReference>
<keyword evidence="7" id="KW-1185">Reference proteome</keyword>
<proteinExistence type="inferred from homology"/>
<dbReference type="GO" id="GO:0046872">
    <property type="term" value="F:metal ion binding"/>
    <property type="evidence" value="ECO:0007669"/>
    <property type="project" value="UniProtKB-KW"/>
</dbReference>
<evidence type="ECO:0000256" key="4">
    <source>
        <dbReference type="ARBA" id="ARBA00022801"/>
    </source>
</evidence>
<dbReference type="InterPro" id="IPR011650">
    <property type="entry name" value="Peptidase_M20_dimer"/>
</dbReference>
<dbReference type="VEuPathDB" id="CryptoDB:GNI_018370"/>
<dbReference type="InterPro" id="IPR001261">
    <property type="entry name" value="ArgE/DapE_CS"/>
</dbReference>
<dbReference type="Pfam" id="PF07687">
    <property type="entry name" value="M20_dimer"/>
    <property type="match status" value="1"/>
</dbReference>
<dbReference type="AlphaFoldDB" id="A0A023BC59"/>
<evidence type="ECO:0000313" key="7">
    <source>
        <dbReference type="Proteomes" id="UP000019763"/>
    </source>
</evidence>
<dbReference type="OMA" id="CKGNIVM"/>
<dbReference type="Pfam" id="PF01546">
    <property type="entry name" value="Peptidase_M20"/>
    <property type="match status" value="1"/>
</dbReference>
<gene>
    <name evidence="6" type="ORF">GNI_018370</name>
</gene>